<dbReference type="InterPro" id="IPR036779">
    <property type="entry name" value="LysM_dom_sf"/>
</dbReference>
<evidence type="ECO:0000259" key="1">
    <source>
        <dbReference type="PROSITE" id="PS51782"/>
    </source>
</evidence>
<gene>
    <name evidence="2" type="ORF">AS030_07255</name>
</gene>
<dbReference type="CDD" id="cd00118">
    <property type="entry name" value="LysM"/>
    <property type="match status" value="1"/>
</dbReference>
<dbReference type="OrthoDB" id="9785345at2"/>
<sequence>MFKKVSIITGITAIVLSITGGTGASAHTVKEGDTLWKLGQSYNVPFQEIKKENGLTGNLIYPGQNLKVQPVKGISAEKTNAASEQIKATPEDKKLLASLVEAEAMGESFEGKVAVASVVLNRVEDDGFPDSIHDVIYDKGQFQPVMENNLKKPSPESEKAVDKALSGYDNTNGALFFYNKKTAVSRWLDTKPACTVIGNHTFSK</sequence>
<feature type="domain" description="LysM" evidence="1">
    <location>
        <begin position="25"/>
        <end position="68"/>
    </location>
</feature>
<dbReference type="PROSITE" id="PS51782">
    <property type="entry name" value="LYSM"/>
    <property type="match status" value="1"/>
</dbReference>
<dbReference type="Gene3D" id="6.20.240.60">
    <property type="match status" value="1"/>
</dbReference>
<dbReference type="SUPFAM" id="SSF54106">
    <property type="entry name" value="LysM domain"/>
    <property type="match status" value="1"/>
</dbReference>
<dbReference type="GO" id="GO:0016787">
    <property type="term" value="F:hydrolase activity"/>
    <property type="evidence" value="ECO:0007669"/>
    <property type="project" value="InterPro"/>
</dbReference>
<evidence type="ECO:0000313" key="3">
    <source>
        <dbReference type="Proteomes" id="UP000054099"/>
    </source>
</evidence>
<dbReference type="SMART" id="SM00257">
    <property type="entry name" value="LysM"/>
    <property type="match status" value="1"/>
</dbReference>
<dbReference type="InterPro" id="IPR042047">
    <property type="entry name" value="SleB_dom1"/>
</dbReference>
<protein>
    <recommendedName>
        <fullName evidence="1">LysM domain-containing protein</fullName>
    </recommendedName>
</protein>
<keyword evidence="3" id="KW-1185">Reference proteome</keyword>
<dbReference type="RefSeq" id="WP_061969958.1">
    <property type="nucleotide sequence ID" value="NZ_FMAV01000001.1"/>
</dbReference>
<dbReference type="EMBL" id="LNQN01000001">
    <property type="protein sequence ID" value="KSU85296.1"/>
    <property type="molecule type" value="Genomic_DNA"/>
</dbReference>
<dbReference type="Gene3D" id="1.10.10.2520">
    <property type="entry name" value="Cell wall hydrolase SleB, domain 1"/>
    <property type="match status" value="1"/>
</dbReference>
<comment type="caution">
    <text evidence="2">The sequence shown here is derived from an EMBL/GenBank/DDBJ whole genome shotgun (WGS) entry which is preliminary data.</text>
</comment>
<name>A0A0V8JF65_9BACL</name>
<evidence type="ECO:0000313" key="2">
    <source>
        <dbReference type="EMBL" id="KSU85296.1"/>
    </source>
</evidence>
<dbReference type="InterPro" id="IPR011105">
    <property type="entry name" value="Cell_wall_hydrolase_SleB"/>
</dbReference>
<accession>A0A0V8JF65</accession>
<dbReference type="Pfam" id="PF01476">
    <property type="entry name" value="LysM"/>
    <property type="match status" value="1"/>
</dbReference>
<dbReference type="AlphaFoldDB" id="A0A0V8JF65"/>
<dbReference type="Pfam" id="PF07486">
    <property type="entry name" value="Hydrolase_2"/>
    <property type="match status" value="1"/>
</dbReference>
<organism evidence="2 3">
    <name type="scientific">Fictibacillus enclensis</name>
    <dbReference type="NCBI Taxonomy" id="1017270"/>
    <lineage>
        <taxon>Bacteria</taxon>
        <taxon>Bacillati</taxon>
        <taxon>Bacillota</taxon>
        <taxon>Bacilli</taxon>
        <taxon>Bacillales</taxon>
        <taxon>Fictibacillaceae</taxon>
        <taxon>Fictibacillus</taxon>
    </lineage>
</organism>
<dbReference type="Proteomes" id="UP000054099">
    <property type="component" value="Unassembled WGS sequence"/>
</dbReference>
<dbReference type="Gene3D" id="3.10.350.10">
    <property type="entry name" value="LysM domain"/>
    <property type="match status" value="1"/>
</dbReference>
<reference evidence="2 3" key="1">
    <citation type="journal article" date="2014" name="Antonie Van Leeuwenhoek">
        <title>Fictibacillus enclensis sp. nov., isolated from marine sediment.</title>
        <authorList>
            <person name="Dastager S.G."/>
            <person name="Mawlankar R."/>
            <person name="Srinivasan K."/>
            <person name="Tang S.K."/>
            <person name="Lee J.C."/>
            <person name="Ramana V.V."/>
            <person name="Shouche Y.S."/>
        </authorList>
    </citation>
    <scope>NUCLEOTIDE SEQUENCE [LARGE SCALE GENOMIC DNA]</scope>
    <source>
        <strain evidence="2 3">NIO-1003</strain>
    </source>
</reference>
<proteinExistence type="predicted"/>
<dbReference type="InterPro" id="IPR018392">
    <property type="entry name" value="LysM"/>
</dbReference>